<keyword evidence="6" id="KW-0966">Cell projection</keyword>
<proteinExistence type="inferred from homology"/>
<comment type="similarity">
    <text evidence="1 3">Belongs to the bacterial flagellin family.</text>
</comment>
<evidence type="ECO:0000313" key="7">
    <source>
        <dbReference type="Proteomes" id="UP000197065"/>
    </source>
</evidence>
<keyword evidence="6" id="KW-0282">Flagellum</keyword>
<dbReference type="InterPro" id="IPR001492">
    <property type="entry name" value="Flagellin"/>
</dbReference>
<comment type="function">
    <text evidence="3">Flagellin is the subunit protein which polymerizes to form the filaments of bacterial flagella.</text>
</comment>
<comment type="subcellular location">
    <subcellularLocation>
        <location evidence="3">Secreted</location>
    </subcellularLocation>
    <subcellularLocation>
        <location evidence="3">Bacterial flagellum</location>
    </subcellularLocation>
</comment>
<dbReference type="OrthoDB" id="9796789at2"/>
<evidence type="ECO:0000256" key="3">
    <source>
        <dbReference type="RuleBase" id="RU362073"/>
    </source>
</evidence>
<name>A0A212S254_9PROT</name>
<keyword evidence="2 3" id="KW-0975">Bacterial flagellum</keyword>
<dbReference type="SUPFAM" id="SSF64518">
    <property type="entry name" value="Phase 1 flagellin"/>
    <property type="match status" value="1"/>
</dbReference>
<accession>A0A212S254</accession>
<evidence type="ECO:0000256" key="2">
    <source>
        <dbReference type="ARBA" id="ARBA00023143"/>
    </source>
</evidence>
<evidence type="ECO:0000256" key="1">
    <source>
        <dbReference type="ARBA" id="ARBA00005709"/>
    </source>
</evidence>
<dbReference type="PANTHER" id="PTHR42792">
    <property type="entry name" value="FLAGELLIN"/>
    <property type="match status" value="1"/>
</dbReference>
<dbReference type="RefSeq" id="WP_088562972.1">
    <property type="nucleotide sequence ID" value="NZ_FYEH01000020.1"/>
</dbReference>
<dbReference type="GO" id="GO:0005576">
    <property type="term" value="C:extracellular region"/>
    <property type="evidence" value="ECO:0007669"/>
    <property type="project" value="UniProtKB-SubCell"/>
</dbReference>
<keyword evidence="7" id="KW-1185">Reference proteome</keyword>
<organism evidence="6 7">
    <name type="scientific">Arboricoccus pini</name>
    <dbReference type="NCBI Taxonomy" id="1963835"/>
    <lineage>
        <taxon>Bacteria</taxon>
        <taxon>Pseudomonadati</taxon>
        <taxon>Pseudomonadota</taxon>
        <taxon>Alphaproteobacteria</taxon>
        <taxon>Geminicoccales</taxon>
        <taxon>Geminicoccaceae</taxon>
        <taxon>Arboricoccus</taxon>
    </lineage>
</organism>
<keyword evidence="3" id="KW-0964">Secreted</keyword>
<protein>
    <recommendedName>
        <fullName evidence="3">Flagellin</fullName>
    </recommendedName>
</protein>
<dbReference type="GO" id="GO:0009288">
    <property type="term" value="C:bacterial-type flagellum"/>
    <property type="evidence" value="ECO:0007669"/>
    <property type="project" value="UniProtKB-SubCell"/>
</dbReference>
<dbReference type="InterPro" id="IPR046358">
    <property type="entry name" value="Flagellin_C"/>
</dbReference>
<keyword evidence="6" id="KW-0969">Cilium</keyword>
<dbReference type="PRINTS" id="PR00207">
    <property type="entry name" value="FLAGELLIN"/>
</dbReference>
<sequence length="266" mass="27132">MVTVTTNTSANTAIRYLNINSSQAANSLAKISSGSRIVKASDDAASLAVGSKLKADVSALKQASVNAANASSLLQVADGGMATASDILIRMKAIATQANNDSLSTTEQGYLDKEFQKLNTQLGNIASQTKFNGVALLGGSFTSKTFQVSSGSSDTISIAIGSVTSVSGSVTSTSLAASAASAIDTQLTSLLANRADLGGQMSQLEFAKSTADVSAENLESARSSLMDVDVSSEMANYTSKNVLAQAATSMLAQANQVPQQLLKLLG</sequence>
<dbReference type="InterPro" id="IPR001029">
    <property type="entry name" value="Flagellin_N"/>
</dbReference>
<dbReference type="Pfam" id="PF00700">
    <property type="entry name" value="Flagellin_C"/>
    <property type="match status" value="1"/>
</dbReference>
<dbReference type="Gene3D" id="1.20.1330.10">
    <property type="entry name" value="f41 fragment of flagellin, N-terminal domain"/>
    <property type="match status" value="1"/>
</dbReference>
<dbReference type="Proteomes" id="UP000197065">
    <property type="component" value="Unassembled WGS sequence"/>
</dbReference>
<evidence type="ECO:0000259" key="5">
    <source>
        <dbReference type="Pfam" id="PF00700"/>
    </source>
</evidence>
<gene>
    <name evidence="6" type="ORF">SAMN07250955_12010</name>
</gene>
<feature type="domain" description="Flagellin C-terminal" evidence="5">
    <location>
        <begin position="182"/>
        <end position="265"/>
    </location>
</feature>
<dbReference type="GO" id="GO:0005198">
    <property type="term" value="F:structural molecule activity"/>
    <property type="evidence" value="ECO:0007669"/>
    <property type="project" value="UniProtKB-UniRule"/>
</dbReference>
<reference evidence="6 7" key="1">
    <citation type="submission" date="2017-06" db="EMBL/GenBank/DDBJ databases">
        <authorList>
            <person name="Kim H.J."/>
            <person name="Triplett B.A."/>
        </authorList>
    </citation>
    <scope>NUCLEOTIDE SEQUENCE [LARGE SCALE GENOMIC DNA]</scope>
    <source>
        <strain evidence="6 7">B29T1</strain>
    </source>
</reference>
<dbReference type="InterPro" id="IPR042187">
    <property type="entry name" value="Flagellin_C_sub2"/>
</dbReference>
<dbReference type="Pfam" id="PF00669">
    <property type="entry name" value="Flagellin_N"/>
    <property type="match status" value="1"/>
</dbReference>
<evidence type="ECO:0000313" key="6">
    <source>
        <dbReference type="EMBL" id="SNB79050.1"/>
    </source>
</evidence>
<dbReference type="Gene3D" id="6.10.10.10">
    <property type="entry name" value="Flagellar export chaperone, C-terminal domain"/>
    <property type="match status" value="1"/>
</dbReference>
<evidence type="ECO:0000259" key="4">
    <source>
        <dbReference type="Pfam" id="PF00669"/>
    </source>
</evidence>
<dbReference type="EMBL" id="FYEH01000020">
    <property type="protein sequence ID" value="SNB79050.1"/>
    <property type="molecule type" value="Genomic_DNA"/>
</dbReference>
<dbReference type="PANTHER" id="PTHR42792:SF2">
    <property type="entry name" value="FLAGELLIN"/>
    <property type="match status" value="1"/>
</dbReference>
<feature type="domain" description="Flagellin N-terminal" evidence="4">
    <location>
        <begin position="4"/>
        <end position="142"/>
    </location>
</feature>
<dbReference type="AlphaFoldDB" id="A0A212S254"/>